<evidence type="ECO:0000313" key="3">
    <source>
        <dbReference type="Proteomes" id="UP000634136"/>
    </source>
</evidence>
<reference evidence="2" key="1">
    <citation type="submission" date="2020-09" db="EMBL/GenBank/DDBJ databases">
        <title>Genome-Enabled Discovery of Anthraquinone Biosynthesis in Senna tora.</title>
        <authorList>
            <person name="Kang S.-H."/>
            <person name="Pandey R.P."/>
            <person name="Lee C.-M."/>
            <person name="Sim J.-S."/>
            <person name="Jeong J.-T."/>
            <person name="Choi B.-S."/>
            <person name="Jung M."/>
            <person name="Ginzburg D."/>
            <person name="Zhao K."/>
            <person name="Won S.Y."/>
            <person name="Oh T.-J."/>
            <person name="Yu Y."/>
            <person name="Kim N.-H."/>
            <person name="Lee O.R."/>
            <person name="Lee T.-H."/>
            <person name="Bashyal P."/>
            <person name="Kim T.-S."/>
            <person name="Lee W.-H."/>
            <person name="Kawkins C."/>
            <person name="Kim C.-K."/>
            <person name="Kim J.S."/>
            <person name="Ahn B.O."/>
            <person name="Rhee S.Y."/>
            <person name="Sohng J.K."/>
        </authorList>
    </citation>
    <scope>NUCLEOTIDE SEQUENCE</scope>
    <source>
        <tissue evidence="2">Leaf</tissue>
    </source>
</reference>
<proteinExistence type="predicted"/>
<protein>
    <submittedName>
        <fullName evidence="2">Uncharacterized protein</fullName>
    </submittedName>
</protein>
<gene>
    <name evidence="2" type="ORF">G2W53_011037</name>
</gene>
<name>A0A834X112_9FABA</name>
<sequence length="51" mass="5475">MTKFADGPPIKQTYSRKKKPKKQEGTNKTRGAIGENHQSITNSDSGLDGGA</sequence>
<evidence type="ECO:0000313" key="2">
    <source>
        <dbReference type="EMBL" id="KAF7836178.1"/>
    </source>
</evidence>
<feature type="region of interest" description="Disordered" evidence="1">
    <location>
        <begin position="1"/>
        <end position="51"/>
    </location>
</feature>
<dbReference type="AlphaFoldDB" id="A0A834X112"/>
<evidence type="ECO:0000256" key="1">
    <source>
        <dbReference type="SAM" id="MobiDB-lite"/>
    </source>
</evidence>
<comment type="caution">
    <text evidence="2">The sequence shown here is derived from an EMBL/GenBank/DDBJ whole genome shotgun (WGS) entry which is preliminary data.</text>
</comment>
<feature type="compositionally biased region" description="Polar residues" evidence="1">
    <location>
        <begin position="36"/>
        <end position="45"/>
    </location>
</feature>
<dbReference type="EMBL" id="JAAIUW010000004">
    <property type="protein sequence ID" value="KAF7836178.1"/>
    <property type="molecule type" value="Genomic_DNA"/>
</dbReference>
<accession>A0A834X112</accession>
<dbReference type="Proteomes" id="UP000634136">
    <property type="component" value="Unassembled WGS sequence"/>
</dbReference>
<keyword evidence="3" id="KW-1185">Reference proteome</keyword>
<organism evidence="2 3">
    <name type="scientific">Senna tora</name>
    <dbReference type="NCBI Taxonomy" id="362788"/>
    <lineage>
        <taxon>Eukaryota</taxon>
        <taxon>Viridiplantae</taxon>
        <taxon>Streptophyta</taxon>
        <taxon>Embryophyta</taxon>
        <taxon>Tracheophyta</taxon>
        <taxon>Spermatophyta</taxon>
        <taxon>Magnoliopsida</taxon>
        <taxon>eudicotyledons</taxon>
        <taxon>Gunneridae</taxon>
        <taxon>Pentapetalae</taxon>
        <taxon>rosids</taxon>
        <taxon>fabids</taxon>
        <taxon>Fabales</taxon>
        <taxon>Fabaceae</taxon>
        <taxon>Caesalpinioideae</taxon>
        <taxon>Cassia clade</taxon>
        <taxon>Senna</taxon>
    </lineage>
</organism>